<dbReference type="GO" id="GO:0016881">
    <property type="term" value="F:acid-amino acid ligase activity"/>
    <property type="evidence" value="ECO:0007669"/>
    <property type="project" value="UniProtKB-ARBA"/>
</dbReference>
<evidence type="ECO:0000259" key="5">
    <source>
        <dbReference type="Pfam" id="PF06276"/>
    </source>
</evidence>
<dbReference type="PANTHER" id="PTHR34384:SF5">
    <property type="entry name" value="L-2,3-DIAMINOPROPANOATE--CITRATE LIGASE"/>
    <property type="match status" value="1"/>
</dbReference>
<protein>
    <recommendedName>
        <fullName evidence="7">Siderophore synthetase component</fullName>
    </recommendedName>
</protein>
<sequence length="594" mass="63806">MNIKIHEETAPLPASSRQDVPQTRGYEAAVSAAVEALLNCYTREGGEWRPVPAASVPEFAREGDEFVAVLPFPDERTAVLAGVRHLSPTHRHRFRTPAHVAMAGGKPWAVSIDTLMGMLADELGATLYDDDISAAGTRGPDPTFLLSRVRQHIAALGAFLDDRADDIDRLWSADPLSFVDSEQAGLLGNMAHPGAKSRWELDPAQTSAYAPEAQARFALRWLAVDPALVQSDSAGDATAAELTERLLRDDPAVDGGALDAALADLGDRVLLPVHPWELEHLRGQKVFSGLLADGRIVELGAMGSDVAPTASLATVYNAAWPWQLTFGLHVRLADDLQIASAQELQRAVDSARELAAAEPAAGLTLLQDPAYLAVLVDGKPVEGLSVQLRENRWRAGSDADVSAVEVLVQDHPFGGSSRLGQIVARLAQESGRPPADVAREWFARYAEVAIVPLLRLYAERGLSIQTDQRDTLLELEGGWPVRAVLRDAHAALVGQAAHDDIAVGGAGIGEGPFLDNALAVINALGVAGAIDEIELLADLKALLQREHDRADDAATLLHRLLSAPTWPCRAQMRTRLNEEATYIQIPNPLHGVRD</sequence>
<evidence type="ECO:0000256" key="3">
    <source>
        <dbReference type="SAM" id="MobiDB-lite"/>
    </source>
</evidence>
<dbReference type="Pfam" id="PF06276">
    <property type="entry name" value="FhuF"/>
    <property type="match status" value="1"/>
</dbReference>
<dbReference type="EMBL" id="CADCVQ010000110">
    <property type="protein sequence ID" value="CAA9510188.1"/>
    <property type="molecule type" value="Genomic_DNA"/>
</dbReference>
<feature type="region of interest" description="Disordered" evidence="3">
    <location>
        <begin position="1"/>
        <end position="23"/>
    </location>
</feature>
<dbReference type="Gene3D" id="1.10.510.40">
    <property type="match status" value="1"/>
</dbReference>
<name>A0A6J4T0T8_9ACTN</name>
<evidence type="ECO:0000259" key="4">
    <source>
        <dbReference type="Pfam" id="PF04183"/>
    </source>
</evidence>
<dbReference type="InterPro" id="IPR037455">
    <property type="entry name" value="LucA/IucC-like"/>
</dbReference>
<evidence type="ECO:0000256" key="2">
    <source>
        <dbReference type="ARBA" id="ARBA00007832"/>
    </source>
</evidence>
<accession>A0A6J4T0T8</accession>
<dbReference type="AlphaFoldDB" id="A0A6J4T0T8"/>
<evidence type="ECO:0008006" key="7">
    <source>
        <dbReference type="Google" id="ProtNLM"/>
    </source>
</evidence>
<feature type="domain" description="Aerobactin siderophore biosynthesis IucA/IucC N-terminal" evidence="4">
    <location>
        <begin position="177"/>
        <end position="392"/>
    </location>
</feature>
<evidence type="ECO:0000313" key="6">
    <source>
        <dbReference type="EMBL" id="CAA9510188.1"/>
    </source>
</evidence>
<reference evidence="6" key="1">
    <citation type="submission" date="2020-02" db="EMBL/GenBank/DDBJ databases">
        <authorList>
            <person name="Meier V. D."/>
        </authorList>
    </citation>
    <scope>NUCLEOTIDE SEQUENCE</scope>
    <source>
        <strain evidence="6">AVDCRST_MAG67</strain>
    </source>
</reference>
<dbReference type="Pfam" id="PF04183">
    <property type="entry name" value="IucA_IucC"/>
    <property type="match status" value="1"/>
</dbReference>
<dbReference type="InterPro" id="IPR022770">
    <property type="entry name" value="IucA/IucC-like_C"/>
</dbReference>
<organism evidence="6">
    <name type="scientific">uncultured Solirubrobacteraceae bacterium</name>
    <dbReference type="NCBI Taxonomy" id="1162706"/>
    <lineage>
        <taxon>Bacteria</taxon>
        <taxon>Bacillati</taxon>
        <taxon>Actinomycetota</taxon>
        <taxon>Thermoleophilia</taxon>
        <taxon>Solirubrobacterales</taxon>
        <taxon>Solirubrobacteraceae</taxon>
        <taxon>environmental samples</taxon>
    </lineage>
</organism>
<comment type="similarity">
    <text evidence="2">Belongs to the IucA/IucC family.</text>
</comment>
<proteinExistence type="inferred from homology"/>
<evidence type="ECO:0000256" key="1">
    <source>
        <dbReference type="ARBA" id="ARBA00004924"/>
    </source>
</evidence>
<dbReference type="GO" id="GO:0019290">
    <property type="term" value="P:siderophore biosynthetic process"/>
    <property type="evidence" value="ECO:0007669"/>
    <property type="project" value="InterPro"/>
</dbReference>
<feature type="domain" description="Aerobactin siderophore biosynthesis IucA/IucC-like C-terminal" evidence="5">
    <location>
        <begin position="440"/>
        <end position="581"/>
    </location>
</feature>
<dbReference type="PANTHER" id="PTHR34384">
    <property type="entry name" value="L-2,3-DIAMINOPROPANOATE--CITRATE LIGASE"/>
    <property type="match status" value="1"/>
</dbReference>
<comment type="pathway">
    <text evidence="1">Siderophore biosynthesis.</text>
</comment>
<dbReference type="InterPro" id="IPR007310">
    <property type="entry name" value="Aerobactin_biosyn_IucA/IucC_N"/>
</dbReference>
<gene>
    <name evidence="6" type="ORF">AVDCRST_MAG67-2667</name>
</gene>